<proteinExistence type="predicted"/>
<evidence type="ECO:0000313" key="1">
    <source>
        <dbReference type="EMBL" id="QDV26420.1"/>
    </source>
</evidence>
<dbReference type="KEGG" id="ahel:Q31a_47940"/>
<gene>
    <name evidence="1" type="ORF">Q31a_47940</name>
</gene>
<sequence>MSASVNQSKVQSLVQVLSEHVGRRCRYNNAHWGSPLNTRDILHATSFEPTRVPKARTHREYRKASSAEQDWPSLRFRAEAVNGTFSDLRSTDIAEVGVYFSRIDSCKAQAKTKPLPPMPLTLDDLRASLICKIEETQQ</sequence>
<accession>A0A518GCZ4</accession>
<organism evidence="1 2">
    <name type="scientific">Aureliella helgolandensis</name>
    <dbReference type="NCBI Taxonomy" id="2527968"/>
    <lineage>
        <taxon>Bacteria</taxon>
        <taxon>Pseudomonadati</taxon>
        <taxon>Planctomycetota</taxon>
        <taxon>Planctomycetia</taxon>
        <taxon>Pirellulales</taxon>
        <taxon>Pirellulaceae</taxon>
        <taxon>Aureliella</taxon>
    </lineage>
</organism>
<dbReference type="AlphaFoldDB" id="A0A518GCZ4"/>
<keyword evidence="2" id="KW-1185">Reference proteome</keyword>
<reference evidence="1 2" key="1">
    <citation type="submission" date="2019-02" db="EMBL/GenBank/DDBJ databases">
        <title>Deep-cultivation of Planctomycetes and their phenomic and genomic characterization uncovers novel biology.</title>
        <authorList>
            <person name="Wiegand S."/>
            <person name="Jogler M."/>
            <person name="Boedeker C."/>
            <person name="Pinto D."/>
            <person name="Vollmers J."/>
            <person name="Rivas-Marin E."/>
            <person name="Kohn T."/>
            <person name="Peeters S.H."/>
            <person name="Heuer A."/>
            <person name="Rast P."/>
            <person name="Oberbeckmann S."/>
            <person name="Bunk B."/>
            <person name="Jeske O."/>
            <person name="Meyerdierks A."/>
            <person name="Storesund J.E."/>
            <person name="Kallscheuer N."/>
            <person name="Luecker S."/>
            <person name="Lage O.M."/>
            <person name="Pohl T."/>
            <person name="Merkel B.J."/>
            <person name="Hornburger P."/>
            <person name="Mueller R.-W."/>
            <person name="Bruemmer F."/>
            <person name="Labrenz M."/>
            <person name="Spormann A.M."/>
            <person name="Op den Camp H."/>
            <person name="Overmann J."/>
            <person name="Amann R."/>
            <person name="Jetten M.S.M."/>
            <person name="Mascher T."/>
            <person name="Medema M.H."/>
            <person name="Devos D.P."/>
            <person name="Kaster A.-K."/>
            <person name="Ovreas L."/>
            <person name="Rohde M."/>
            <person name="Galperin M.Y."/>
            <person name="Jogler C."/>
        </authorList>
    </citation>
    <scope>NUCLEOTIDE SEQUENCE [LARGE SCALE GENOMIC DNA]</scope>
    <source>
        <strain evidence="1 2">Q31a</strain>
    </source>
</reference>
<dbReference type="EMBL" id="CP036298">
    <property type="protein sequence ID" value="QDV26420.1"/>
    <property type="molecule type" value="Genomic_DNA"/>
</dbReference>
<dbReference type="Proteomes" id="UP000318017">
    <property type="component" value="Chromosome"/>
</dbReference>
<name>A0A518GCZ4_9BACT</name>
<evidence type="ECO:0000313" key="2">
    <source>
        <dbReference type="Proteomes" id="UP000318017"/>
    </source>
</evidence>
<protein>
    <submittedName>
        <fullName evidence="1">Uncharacterized protein</fullName>
    </submittedName>
</protein>